<dbReference type="AlphaFoldDB" id="A0A3M7QDI4"/>
<evidence type="ECO:0000313" key="2">
    <source>
        <dbReference type="EMBL" id="RNA09262.1"/>
    </source>
</evidence>
<organism evidence="2 3">
    <name type="scientific">Brachionus plicatilis</name>
    <name type="common">Marine rotifer</name>
    <name type="synonym">Brachionus muelleri</name>
    <dbReference type="NCBI Taxonomy" id="10195"/>
    <lineage>
        <taxon>Eukaryota</taxon>
        <taxon>Metazoa</taxon>
        <taxon>Spiralia</taxon>
        <taxon>Gnathifera</taxon>
        <taxon>Rotifera</taxon>
        <taxon>Eurotatoria</taxon>
        <taxon>Monogononta</taxon>
        <taxon>Pseudotrocha</taxon>
        <taxon>Ploima</taxon>
        <taxon>Brachionidae</taxon>
        <taxon>Brachionus</taxon>
    </lineage>
</organism>
<protein>
    <submittedName>
        <fullName evidence="2">Uncharacterized protein</fullName>
    </submittedName>
</protein>
<dbReference type="OrthoDB" id="6077919at2759"/>
<reference evidence="2 3" key="1">
    <citation type="journal article" date="2018" name="Sci. Rep.">
        <title>Genomic signatures of local adaptation to the degree of environmental predictability in rotifers.</title>
        <authorList>
            <person name="Franch-Gras L."/>
            <person name="Hahn C."/>
            <person name="Garcia-Roger E.M."/>
            <person name="Carmona M.J."/>
            <person name="Serra M."/>
            <person name="Gomez A."/>
        </authorList>
    </citation>
    <scope>NUCLEOTIDE SEQUENCE [LARGE SCALE GENOMIC DNA]</scope>
    <source>
        <strain evidence="2">HYR1</strain>
    </source>
</reference>
<name>A0A3M7QDI4_BRAPC</name>
<proteinExistence type="predicted"/>
<accession>A0A3M7QDI4</accession>
<evidence type="ECO:0000313" key="3">
    <source>
        <dbReference type="Proteomes" id="UP000276133"/>
    </source>
</evidence>
<evidence type="ECO:0000256" key="1">
    <source>
        <dbReference type="SAM" id="MobiDB-lite"/>
    </source>
</evidence>
<sequence length="113" mass="13054">MSIKSKILNLNAGEKAIHYREKAMTEITTSQETLNVVKTALSKHANAVPCDLCGELMKNIKGHRKNIKEQETKKKRDTYRISSNRRNLPSHFGSEKFSNRIERNLLMTELSYF</sequence>
<dbReference type="EMBL" id="REGN01006502">
    <property type="protein sequence ID" value="RNA09262.1"/>
    <property type="molecule type" value="Genomic_DNA"/>
</dbReference>
<gene>
    <name evidence="2" type="ORF">BpHYR1_040931</name>
</gene>
<keyword evidence="3" id="KW-1185">Reference proteome</keyword>
<dbReference type="Proteomes" id="UP000276133">
    <property type="component" value="Unassembled WGS sequence"/>
</dbReference>
<feature type="region of interest" description="Disordered" evidence="1">
    <location>
        <begin position="66"/>
        <end position="93"/>
    </location>
</feature>
<comment type="caution">
    <text evidence="2">The sequence shown here is derived from an EMBL/GenBank/DDBJ whole genome shotgun (WGS) entry which is preliminary data.</text>
</comment>